<name>A0A1M2W736_TRAPU</name>
<proteinExistence type="predicted"/>
<organism evidence="2 3">
    <name type="scientific">Trametes pubescens</name>
    <name type="common">White-rot fungus</name>
    <dbReference type="NCBI Taxonomy" id="154538"/>
    <lineage>
        <taxon>Eukaryota</taxon>
        <taxon>Fungi</taxon>
        <taxon>Dikarya</taxon>
        <taxon>Basidiomycota</taxon>
        <taxon>Agaricomycotina</taxon>
        <taxon>Agaricomycetes</taxon>
        <taxon>Polyporales</taxon>
        <taxon>Polyporaceae</taxon>
        <taxon>Trametes</taxon>
    </lineage>
</organism>
<evidence type="ECO:0000259" key="1">
    <source>
        <dbReference type="Pfam" id="PF20231"/>
    </source>
</evidence>
<dbReference type="Pfam" id="PF20231">
    <property type="entry name" value="DUF6589"/>
    <property type="match status" value="1"/>
</dbReference>
<keyword evidence="3" id="KW-1185">Reference proteome</keyword>
<comment type="caution">
    <text evidence="2">The sequence shown here is derived from an EMBL/GenBank/DDBJ whole genome shotgun (WGS) entry which is preliminary data.</text>
</comment>
<dbReference type="EMBL" id="MNAD01000150">
    <property type="protein sequence ID" value="OJT15550.1"/>
    <property type="molecule type" value="Genomic_DNA"/>
</dbReference>
<dbReference type="STRING" id="154538.A0A1M2W736"/>
<evidence type="ECO:0000313" key="2">
    <source>
        <dbReference type="EMBL" id="OJT15550.1"/>
    </source>
</evidence>
<reference evidence="2 3" key="1">
    <citation type="submission" date="2016-10" db="EMBL/GenBank/DDBJ databases">
        <title>Genome sequence of the basidiomycete white-rot fungus Trametes pubescens.</title>
        <authorList>
            <person name="Makela M.R."/>
            <person name="Granchi Z."/>
            <person name="Peng M."/>
            <person name="De Vries R.P."/>
            <person name="Grigoriev I."/>
            <person name="Riley R."/>
            <person name="Hilden K."/>
        </authorList>
    </citation>
    <scope>NUCLEOTIDE SEQUENCE [LARGE SCALE GENOMIC DNA]</scope>
    <source>
        <strain evidence="2 3">FBCC735</strain>
    </source>
</reference>
<dbReference type="AlphaFoldDB" id="A0A1M2W736"/>
<dbReference type="OrthoDB" id="3251235at2759"/>
<accession>A0A1M2W736</accession>
<evidence type="ECO:0000313" key="3">
    <source>
        <dbReference type="Proteomes" id="UP000184267"/>
    </source>
</evidence>
<protein>
    <recommendedName>
        <fullName evidence="1">DUF6589 domain-containing protein</fullName>
    </recommendedName>
</protein>
<sequence length="133" mass="14905">MAQEHNIKDIKVTWRSFGPGATFPYIQKISPAIPVLRAVKESIASQFPSVRGRGTRHGAPSKDKDVQRLVDMYNEAKVHEIKPGRTIPGGPTDSAADFTTMGATKLMLDGVFERWWSERSFPRATTEIYNVEE</sequence>
<dbReference type="OMA" id="FHIANTK"/>
<dbReference type="InterPro" id="IPR046496">
    <property type="entry name" value="DUF6589"/>
</dbReference>
<feature type="domain" description="DUF6589" evidence="1">
    <location>
        <begin position="1"/>
        <end position="57"/>
    </location>
</feature>
<gene>
    <name evidence="2" type="ORF">TRAPUB_6525</name>
</gene>
<dbReference type="Proteomes" id="UP000184267">
    <property type="component" value="Unassembled WGS sequence"/>
</dbReference>